<evidence type="ECO:0000313" key="2">
    <source>
        <dbReference type="EMBL" id="QHT10170.1"/>
    </source>
</evidence>
<sequence length="219" mass="25888">MGMLVMTASLFFIPIQLAAYKSEYFMMNHIILLMCSSWAYHSLCHEYKHLPESIYFYLDKMFCYTLGLHGVIMTMNKIRLYHPHWEKIINSPCPKLSSLHTNYANYVNYANFYNFYNNFHTLVPSGLCENISRIQNWEISFFSNSFCSVYFSERMQMLKNMGIGGIFILSSGALVVFYVEGVRKNKNYHLRGWKHWRYHIPHMMMHLSATICLCMAILL</sequence>
<keyword evidence="1" id="KW-1133">Transmembrane helix</keyword>
<proteinExistence type="predicted"/>
<dbReference type="EMBL" id="MN739518">
    <property type="protein sequence ID" value="QHT10170.1"/>
    <property type="molecule type" value="Genomic_DNA"/>
</dbReference>
<keyword evidence="1" id="KW-0472">Membrane</keyword>
<protein>
    <submittedName>
        <fullName evidence="2">Uncharacterized protein</fullName>
    </submittedName>
</protein>
<keyword evidence="1" id="KW-0812">Transmembrane</keyword>
<feature type="transmembrane region" description="Helical" evidence="1">
    <location>
        <begin position="199"/>
        <end position="218"/>
    </location>
</feature>
<evidence type="ECO:0000256" key="1">
    <source>
        <dbReference type="SAM" id="Phobius"/>
    </source>
</evidence>
<name>A0A6C0D1Q7_9ZZZZ</name>
<accession>A0A6C0D1Q7</accession>
<reference evidence="2" key="1">
    <citation type="journal article" date="2020" name="Nature">
        <title>Giant virus diversity and host interactions through global metagenomics.</title>
        <authorList>
            <person name="Schulz F."/>
            <person name="Roux S."/>
            <person name="Paez-Espino D."/>
            <person name="Jungbluth S."/>
            <person name="Walsh D.A."/>
            <person name="Denef V.J."/>
            <person name="McMahon K.D."/>
            <person name="Konstantinidis K.T."/>
            <person name="Eloe-Fadrosh E.A."/>
            <person name="Kyrpides N.C."/>
            <person name="Woyke T."/>
        </authorList>
    </citation>
    <scope>NUCLEOTIDE SEQUENCE</scope>
    <source>
        <strain evidence="2">GVMAG-M-3300023174-104</strain>
    </source>
</reference>
<organism evidence="2">
    <name type="scientific">viral metagenome</name>
    <dbReference type="NCBI Taxonomy" id="1070528"/>
    <lineage>
        <taxon>unclassified sequences</taxon>
        <taxon>metagenomes</taxon>
        <taxon>organismal metagenomes</taxon>
    </lineage>
</organism>
<dbReference type="AlphaFoldDB" id="A0A6C0D1Q7"/>
<feature type="transmembrane region" description="Helical" evidence="1">
    <location>
        <begin position="161"/>
        <end position="179"/>
    </location>
</feature>